<reference evidence="2" key="1">
    <citation type="journal article" date="2019" name="Int. J. Syst. Evol. Microbiol.">
        <title>The Global Catalogue of Microorganisms (GCM) 10K type strain sequencing project: providing services to taxonomists for standard genome sequencing and annotation.</title>
        <authorList>
            <consortium name="The Broad Institute Genomics Platform"/>
            <consortium name="The Broad Institute Genome Sequencing Center for Infectious Disease"/>
            <person name="Wu L."/>
            <person name="Ma J."/>
        </authorList>
    </citation>
    <scope>NUCLEOTIDE SEQUENCE [LARGE SCALE GENOMIC DNA]</scope>
    <source>
        <strain evidence="2">CGMCC 1.10363</strain>
    </source>
</reference>
<evidence type="ECO:0000313" key="2">
    <source>
        <dbReference type="Proteomes" id="UP001595900"/>
    </source>
</evidence>
<protein>
    <submittedName>
        <fullName evidence="1">Uncharacterized protein</fullName>
    </submittedName>
</protein>
<sequence>MTLIATAVGPVAQQYGGRGSVVIVDLDFTAVASTTYRLSALLGNLGMAPTIGPNADAPVVKLQVLDSTGTASSVAAVAAAAGSLGTPVVGYTAADWAAPSSGGYHLQLVAGGVAANSISSTFPPDSVQLSVITV</sequence>
<dbReference type="EMBL" id="JBHSCN010000018">
    <property type="protein sequence ID" value="MFC4245044.1"/>
    <property type="molecule type" value="Genomic_DNA"/>
</dbReference>
<organism evidence="1 2">
    <name type="scientific">Gryllotalpicola reticulitermitis</name>
    <dbReference type="NCBI Taxonomy" id="1184153"/>
    <lineage>
        <taxon>Bacteria</taxon>
        <taxon>Bacillati</taxon>
        <taxon>Actinomycetota</taxon>
        <taxon>Actinomycetes</taxon>
        <taxon>Micrococcales</taxon>
        <taxon>Microbacteriaceae</taxon>
        <taxon>Gryllotalpicola</taxon>
    </lineage>
</organism>
<dbReference type="Proteomes" id="UP001595900">
    <property type="component" value="Unassembled WGS sequence"/>
</dbReference>
<comment type="caution">
    <text evidence="1">The sequence shown here is derived from an EMBL/GenBank/DDBJ whole genome shotgun (WGS) entry which is preliminary data.</text>
</comment>
<gene>
    <name evidence="1" type="ORF">ACFOYW_16880</name>
</gene>
<dbReference type="RefSeq" id="WP_390231680.1">
    <property type="nucleotide sequence ID" value="NZ_JBHSCN010000018.1"/>
</dbReference>
<name>A0ABV8QB05_9MICO</name>
<proteinExistence type="predicted"/>
<evidence type="ECO:0000313" key="1">
    <source>
        <dbReference type="EMBL" id="MFC4245044.1"/>
    </source>
</evidence>
<accession>A0ABV8QB05</accession>
<keyword evidence="2" id="KW-1185">Reference proteome</keyword>